<evidence type="ECO:0000256" key="15">
    <source>
        <dbReference type="ARBA" id="ARBA00023170"/>
    </source>
</evidence>
<evidence type="ECO:0000256" key="19">
    <source>
        <dbReference type="PROSITE-ProRule" id="PRU10141"/>
    </source>
</evidence>
<comment type="similarity">
    <text evidence="3">In the C-terminal section; belongs to the protein kinase superfamily. Ser/Thr protein kinase family.</text>
</comment>
<dbReference type="CDD" id="cd06899">
    <property type="entry name" value="lectin_legume_LecRK_Arcelin_ConA"/>
    <property type="match status" value="1"/>
</dbReference>
<evidence type="ECO:0000256" key="13">
    <source>
        <dbReference type="ARBA" id="ARBA00022989"/>
    </source>
</evidence>
<comment type="caution">
    <text evidence="23">The sequence shown here is derived from an EMBL/GenBank/DDBJ whole genome shotgun (WGS) entry which is preliminary data.</text>
</comment>
<keyword evidence="24" id="KW-1185">Reference proteome</keyword>
<evidence type="ECO:0000256" key="2">
    <source>
        <dbReference type="ARBA" id="ARBA00008536"/>
    </source>
</evidence>
<dbReference type="InterPro" id="IPR050528">
    <property type="entry name" value="L-type_Lectin-RKs"/>
</dbReference>
<evidence type="ECO:0000256" key="10">
    <source>
        <dbReference type="ARBA" id="ARBA00022741"/>
    </source>
</evidence>
<dbReference type="Gene3D" id="3.30.200.20">
    <property type="entry name" value="Phosphorylase Kinase, domain 1"/>
    <property type="match status" value="1"/>
</dbReference>
<dbReference type="Pfam" id="PF00069">
    <property type="entry name" value="Pkinase"/>
    <property type="match status" value="1"/>
</dbReference>
<keyword evidence="9" id="KW-0430">Lectin</keyword>
<dbReference type="Gene3D" id="1.10.510.10">
    <property type="entry name" value="Transferase(Phosphotransferase) domain 1"/>
    <property type="match status" value="1"/>
</dbReference>
<dbReference type="CDD" id="cd14066">
    <property type="entry name" value="STKc_IRAK"/>
    <property type="match status" value="1"/>
</dbReference>
<dbReference type="InterPro" id="IPR001220">
    <property type="entry name" value="Legume_lectin_dom"/>
</dbReference>
<keyword evidence="12 19" id="KW-0067">ATP-binding</keyword>
<evidence type="ECO:0000256" key="17">
    <source>
        <dbReference type="ARBA" id="ARBA00047899"/>
    </source>
</evidence>
<evidence type="ECO:0000256" key="18">
    <source>
        <dbReference type="ARBA" id="ARBA00048679"/>
    </source>
</evidence>
<dbReference type="PROSITE" id="PS50011">
    <property type="entry name" value="PROTEIN_KINASE_DOM"/>
    <property type="match status" value="1"/>
</dbReference>
<dbReference type="SUPFAM" id="SSF49899">
    <property type="entry name" value="Concanavalin A-like lectins/glucanases"/>
    <property type="match status" value="1"/>
</dbReference>
<organism evidence="23 24">
    <name type="scientific">Dendrobium chrysotoxum</name>
    <name type="common">Orchid</name>
    <dbReference type="NCBI Taxonomy" id="161865"/>
    <lineage>
        <taxon>Eukaryota</taxon>
        <taxon>Viridiplantae</taxon>
        <taxon>Streptophyta</taxon>
        <taxon>Embryophyta</taxon>
        <taxon>Tracheophyta</taxon>
        <taxon>Spermatophyta</taxon>
        <taxon>Magnoliopsida</taxon>
        <taxon>Liliopsida</taxon>
        <taxon>Asparagales</taxon>
        <taxon>Orchidaceae</taxon>
        <taxon>Epidendroideae</taxon>
        <taxon>Malaxideae</taxon>
        <taxon>Dendrobiinae</taxon>
        <taxon>Dendrobium</taxon>
    </lineage>
</organism>
<feature type="signal peptide" evidence="21">
    <location>
        <begin position="1"/>
        <end position="19"/>
    </location>
</feature>
<keyword evidence="15" id="KW-0675">Receptor</keyword>
<keyword evidence="10 19" id="KW-0547">Nucleotide-binding</keyword>
<dbReference type="PANTHER" id="PTHR27007">
    <property type="match status" value="1"/>
</dbReference>
<dbReference type="SMART" id="SM00220">
    <property type="entry name" value="S_TKc"/>
    <property type="match status" value="1"/>
</dbReference>
<evidence type="ECO:0000256" key="3">
    <source>
        <dbReference type="ARBA" id="ARBA00010217"/>
    </source>
</evidence>
<feature type="binding site" evidence="19">
    <location>
        <position position="377"/>
    </location>
    <ligand>
        <name>ATP</name>
        <dbReference type="ChEBI" id="CHEBI:30616"/>
    </ligand>
</feature>
<evidence type="ECO:0000256" key="12">
    <source>
        <dbReference type="ARBA" id="ARBA00022840"/>
    </source>
</evidence>
<evidence type="ECO:0000256" key="14">
    <source>
        <dbReference type="ARBA" id="ARBA00023136"/>
    </source>
</evidence>
<dbReference type="InterPro" id="IPR017441">
    <property type="entry name" value="Protein_kinase_ATP_BS"/>
</dbReference>
<evidence type="ECO:0000256" key="4">
    <source>
        <dbReference type="ARBA" id="ARBA00012513"/>
    </source>
</evidence>
<proteinExistence type="inferred from homology"/>
<keyword evidence="8 21" id="KW-0732">Signal</keyword>
<evidence type="ECO:0000256" key="16">
    <source>
        <dbReference type="ARBA" id="ARBA00023180"/>
    </source>
</evidence>
<keyword evidence="11" id="KW-0418">Kinase</keyword>
<dbReference type="InterPro" id="IPR013320">
    <property type="entry name" value="ConA-like_dom_sf"/>
</dbReference>
<reference evidence="23 24" key="1">
    <citation type="journal article" date="2021" name="Hortic Res">
        <title>Chromosome-scale assembly of the Dendrobium chrysotoxum genome enhances the understanding of orchid evolution.</title>
        <authorList>
            <person name="Zhang Y."/>
            <person name="Zhang G.Q."/>
            <person name="Zhang D."/>
            <person name="Liu X.D."/>
            <person name="Xu X.Y."/>
            <person name="Sun W.H."/>
            <person name="Yu X."/>
            <person name="Zhu X."/>
            <person name="Wang Z.W."/>
            <person name="Zhao X."/>
            <person name="Zhong W.Y."/>
            <person name="Chen H."/>
            <person name="Yin W.L."/>
            <person name="Huang T."/>
            <person name="Niu S.C."/>
            <person name="Liu Z.J."/>
        </authorList>
    </citation>
    <scope>NUCLEOTIDE SEQUENCE [LARGE SCALE GENOMIC DNA]</scope>
    <source>
        <strain evidence="23">Lindl</strain>
    </source>
</reference>
<dbReference type="GO" id="GO:0004674">
    <property type="term" value="F:protein serine/threonine kinase activity"/>
    <property type="evidence" value="ECO:0007669"/>
    <property type="project" value="UniProtKB-KW"/>
</dbReference>
<protein>
    <recommendedName>
        <fullName evidence="4">non-specific serine/threonine protein kinase</fullName>
        <ecNumber evidence="4">2.7.11.1</ecNumber>
    </recommendedName>
</protein>
<keyword evidence="6" id="KW-0808">Transferase</keyword>
<evidence type="ECO:0000256" key="6">
    <source>
        <dbReference type="ARBA" id="ARBA00022679"/>
    </source>
</evidence>
<comment type="similarity">
    <text evidence="2">In the N-terminal section; belongs to the leguminous lectin family.</text>
</comment>
<keyword evidence="16" id="KW-0325">Glycoprotein</keyword>
<evidence type="ECO:0000256" key="5">
    <source>
        <dbReference type="ARBA" id="ARBA00022527"/>
    </source>
</evidence>
<evidence type="ECO:0000313" key="24">
    <source>
        <dbReference type="Proteomes" id="UP000775213"/>
    </source>
</evidence>
<dbReference type="FunFam" id="1.10.510.10:FF:000108">
    <property type="entry name" value="L-type lectin-domain containing receptor kinase S.4"/>
    <property type="match status" value="1"/>
</dbReference>
<keyword evidence="14 20" id="KW-0472">Membrane</keyword>
<dbReference type="EC" id="2.7.11.1" evidence="4"/>
<dbReference type="GO" id="GO:0016020">
    <property type="term" value="C:membrane"/>
    <property type="evidence" value="ECO:0007669"/>
    <property type="project" value="UniProtKB-SubCell"/>
</dbReference>
<feature type="transmembrane region" description="Helical" evidence="20">
    <location>
        <begin position="290"/>
        <end position="313"/>
    </location>
</feature>
<keyword evidence="7 20" id="KW-0812">Transmembrane</keyword>
<dbReference type="FunFam" id="2.60.120.200:FF:000051">
    <property type="entry name" value="L-type lectin-domain containing receptor kinase V.9"/>
    <property type="match status" value="1"/>
</dbReference>
<name>A0AAV7GP29_DENCH</name>
<keyword evidence="13 20" id="KW-1133">Transmembrane helix</keyword>
<evidence type="ECO:0000256" key="9">
    <source>
        <dbReference type="ARBA" id="ARBA00022734"/>
    </source>
</evidence>
<evidence type="ECO:0000256" key="20">
    <source>
        <dbReference type="SAM" id="Phobius"/>
    </source>
</evidence>
<evidence type="ECO:0000256" key="8">
    <source>
        <dbReference type="ARBA" id="ARBA00022729"/>
    </source>
</evidence>
<keyword evidence="5" id="KW-0723">Serine/threonine-protein kinase</keyword>
<dbReference type="GO" id="GO:0005524">
    <property type="term" value="F:ATP binding"/>
    <property type="evidence" value="ECO:0007669"/>
    <property type="project" value="UniProtKB-UniRule"/>
</dbReference>
<dbReference type="AlphaFoldDB" id="A0AAV7GP29"/>
<dbReference type="InterPro" id="IPR008271">
    <property type="entry name" value="Ser/Thr_kinase_AS"/>
</dbReference>
<dbReference type="PROSITE" id="PS00108">
    <property type="entry name" value="PROTEIN_KINASE_ST"/>
    <property type="match status" value="1"/>
</dbReference>
<comment type="catalytic activity">
    <reaction evidence="18">
        <text>L-seryl-[protein] + ATP = O-phospho-L-seryl-[protein] + ADP + H(+)</text>
        <dbReference type="Rhea" id="RHEA:17989"/>
        <dbReference type="Rhea" id="RHEA-COMP:9863"/>
        <dbReference type="Rhea" id="RHEA-COMP:11604"/>
        <dbReference type="ChEBI" id="CHEBI:15378"/>
        <dbReference type="ChEBI" id="CHEBI:29999"/>
        <dbReference type="ChEBI" id="CHEBI:30616"/>
        <dbReference type="ChEBI" id="CHEBI:83421"/>
        <dbReference type="ChEBI" id="CHEBI:456216"/>
        <dbReference type="EC" id="2.7.11.1"/>
    </reaction>
</comment>
<dbReference type="InterPro" id="IPR011009">
    <property type="entry name" value="Kinase-like_dom_sf"/>
</dbReference>
<dbReference type="Gene3D" id="2.60.120.200">
    <property type="match status" value="1"/>
</dbReference>
<dbReference type="Pfam" id="PF00139">
    <property type="entry name" value="Lectin_legB"/>
    <property type="match status" value="1"/>
</dbReference>
<evidence type="ECO:0000256" key="11">
    <source>
        <dbReference type="ARBA" id="ARBA00022777"/>
    </source>
</evidence>
<evidence type="ECO:0000313" key="23">
    <source>
        <dbReference type="EMBL" id="KAH0457468.1"/>
    </source>
</evidence>
<gene>
    <name evidence="23" type="ORF">IEQ34_012783</name>
</gene>
<sequence>MIRLIFLLLITLLMITADASNDTTTFVFNGFASTNLLLDGMAVVTSTGLLQLTEPTEQGMGHAFFPYPLPFKNSSSGAALSFSTSFIFSIVPRYPDLTGHGIAFVLSASSDLSHALPSQFIGLLNRTNLGKPSNHLIAVELDTNYSPEFDDIIDNHVGIDVNSLRSLYSANASYFSDGVGTQNLILENGNLIQVWVEYDQFECLLNVTLAPLELQKPSVPLLSSFINLSSLITDYMHIGFSSAIGSFPTSHYLFGWSFALNGRAEAIDLSLLPRLPIIISKSKLQLLIKYGLPAIAGVILLVAGIGTCAFIGIRRKIKFAELLEDWEREHRPQRFSYKDLYMATKGFGEEEFLGAGGFGRVYKGVLPRTKAQVAVKKISHETRHGMRQFVAEIISIGHLRHRNLVQLLGYCRRKGELLLVYDFMPNGSLDQLLFDKPESMLDWKQRLHIIRGVASGLFYLHEGWTQVVIHRDIKASNILLDAELNGRLGDFGLSRLYDHGSDPQTTHVVGTLGYLAPELTRTGKATTSTDVYAFGGFLLEMACGRRPVETKALPEEMILVDWVHDNWKKGCILESSDRNLLKFSAVEMELVLKLGLLCSHPKPTCRPRMTQVMQVLDGDAALPEELLNDWTESFAVGDEGLEDLINLVDSAFSNSMAASIDSSGNRAER</sequence>
<comment type="catalytic activity">
    <reaction evidence="17">
        <text>L-threonyl-[protein] + ATP = O-phospho-L-threonyl-[protein] + ADP + H(+)</text>
        <dbReference type="Rhea" id="RHEA:46608"/>
        <dbReference type="Rhea" id="RHEA-COMP:11060"/>
        <dbReference type="Rhea" id="RHEA-COMP:11605"/>
        <dbReference type="ChEBI" id="CHEBI:15378"/>
        <dbReference type="ChEBI" id="CHEBI:30013"/>
        <dbReference type="ChEBI" id="CHEBI:30616"/>
        <dbReference type="ChEBI" id="CHEBI:61977"/>
        <dbReference type="ChEBI" id="CHEBI:456216"/>
        <dbReference type="EC" id="2.7.11.1"/>
    </reaction>
</comment>
<dbReference type="PROSITE" id="PS00107">
    <property type="entry name" value="PROTEIN_KINASE_ATP"/>
    <property type="match status" value="1"/>
</dbReference>
<feature type="domain" description="Protein kinase" evidence="22">
    <location>
        <begin position="347"/>
        <end position="622"/>
    </location>
</feature>
<dbReference type="EMBL" id="JAGFBR010000012">
    <property type="protein sequence ID" value="KAH0457468.1"/>
    <property type="molecule type" value="Genomic_DNA"/>
</dbReference>
<dbReference type="GO" id="GO:0030246">
    <property type="term" value="F:carbohydrate binding"/>
    <property type="evidence" value="ECO:0007669"/>
    <property type="project" value="UniProtKB-KW"/>
</dbReference>
<dbReference type="SUPFAM" id="SSF56112">
    <property type="entry name" value="Protein kinase-like (PK-like)"/>
    <property type="match status" value="1"/>
</dbReference>
<accession>A0AAV7GP29</accession>
<evidence type="ECO:0000256" key="21">
    <source>
        <dbReference type="SAM" id="SignalP"/>
    </source>
</evidence>
<dbReference type="InterPro" id="IPR000719">
    <property type="entry name" value="Prot_kinase_dom"/>
</dbReference>
<dbReference type="FunFam" id="3.30.200.20:FF:000112">
    <property type="entry name" value="Lectin-domain containing receptor kinase A4.3"/>
    <property type="match status" value="1"/>
</dbReference>
<evidence type="ECO:0000256" key="1">
    <source>
        <dbReference type="ARBA" id="ARBA00004479"/>
    </source>
</evidence>
<evidence type="ECO:0000259" key="22">
    <source>
        <dbReference type="PROSITE" id="PS50011"/>
    </source>
</evidence>
<feature type="chain" id="PRO_5043742479" description="non-specific serine/threonine protein kinase" evidence="21">
    <location>
        <begin position="20"/>
        <end position="669"/>
    </location>
</feature>
<evidence type="ECO:0000256" key="7">
    <source>
        <dbReference type="ARBA" id="ARBA00022692"/>
    </source>
</evidence>
<comment type="subcellular location">
    <subcellularLocation>
        <location evidence="1">Membrane</location>
        <topology evidence="1">Single-pass type I membrane protein</topology>
    </subcellularLocation>
</comment>
<dbReference type="Proteomes" id="UP000775213">
    <property type="component" value="Unassembled WGS sequence"/>
</dbReference>